<proteinExistence type="predicted"/>
<reference evidence="2" key="1">
    <citation type="submission" date="2021-04" db="EMBL/GenBank/DDBJ databases">
        <title>Genome based classification of Actinospica acidithermotolerans sp. nov., an actinobacterium isolated from an Indonesian hot spring.</title>
        <authorList>
            <person name="Kusuma A.B."/>
            <person name="Putra K.E."/>
            <person name="Nafisah S."/>
            <person name="Loh J."/>
            <person name="Nouioui I."/>
            <person name="Goodfellow M."/>
        </authorList>
    </citation>
    <scope>NUCLEOTIDE SEQUENCE</scope>
    <source>
        <strain evidence="2">CSCA 57</strain>
    </source>
</reference>
<evidence type="ECO:0000313" key="2">
    <source>
        <dbReference type="EMBL" id="MBR7839274.1"/>
    </source>
</evidence>
<name>A0A941F0K2_9ACTN</name>
<sequence>MRRRTMLAAVLAAGTAIGTTAAGTTTASAATATYTITDLGTLGYVSSSGGGLNATGLIDGVSSLAVTVPAGSCPPKYGVRKPCVEHLEHAFRFSGGAMTDLGTLGGQDSAATAVNAAGTLVGSADTAAGYSHAFVEVGGTMTDLGTLDGAAASSEALAINSSGQVAGWSTAAGATGNHAILDVNGTMTDLGTIDGGTSSVANGINDAGVVIGNSDTSSSDERGFVYQDGKITDVGTLGGPNSSVNAINDGGVVTGSSQDAADVSHPFIYANGIMTSLGTYNIDTTPQAINDAGVIVGTTYGVNAAGDPFDDAFIYQAGTFQDLNTMIHAGSGWELTDAVGINADGQVLVDATNTTNGQNHALLLTPTS</sequence>
<feature type="chain" id="PRO_5039203131" description="DUF3466 family protein" evidence="1">
    <location>
        <begin position="22"/>
        <end position="368"/>
    </location>
</feature>
<accession>A0A941F0K2</accession>
<keyword evidence="1" id="KW-0732">Signal</keyword>
<protein>
    <recommendedName>
        <fullName evidence="4">DUF3466 family protein</fullName>
    </recommendedName>
</protein>
<dbReference type="EMBL" id="JAGSOG010000410">
    <property type="protein sequence ID" value="MBR7839274.1"/>
    <property type="molecule type" value="Genomic_DNA"/>
</dbReference>
<keyword evidence="3" id="KW-1185">Reference proteome</keyword>
<feature type="signal peptide" evidence="1">
    <location>
        <begin position="1"/>
        <end position="21"/>
    </location>
</feature>
<evidence type="ECO:0000313" key="3">
    <source>
        <dbReference type="Proteomes" id="UP000675781"/>
    </source>
</evidence>
<evidence type="ECO:0008006" key="4">
    <source>
        <dbReference type="Google" id="ProtNLM"/>
    </source>
</evidence>
<dbReference type="RefSeq" id="WP_212533713.1">
    <property type="nucleotide sequence ID" value="NZ_JAGSOG010000410.1"/>
</dbReference>
<gene>
    <name evidence="2" type="ORF">KDL01_38795</name>
</gene>
<organism evidence="2 3">
    <name type="scientific">Actinospica durhamensis</name>
    <dbReference type="NCBI Taxonomy" id="1508375"/>
    <lineage>
        <taxon>Bacteria</taxon>
        <taxon>Bacillati</taxon>
        <taxon>Actinomycetota</taxon>
        <taxon>Actinomycetes</taxon>
        <taxon>Catenulisporales</taxon>
        <taxon>Actinospicaceae</taxon>
        <taxon>Actinospica</taxon>
    </lineage>
</organism>
<dbReference type="InterPro" id="IPR014262">
    <property type="entry name" value="HAF_rpt"/>
</dbReference>
<dbReference type="Proteomes" id="UP000675781">
    <property type="component" value="Unassembled WGS sequence"/>
</dbReference>
<dbReference type="AlphaFoldDB" id="A0A941F0K2"/>
<dbReference type="NCBIfam" id="TIGR02913">
    <property type="entry name" value="HAF_rpt"/>
    <property type="match status" value="5"/>
</dbReference>
<evidence type="ECO:0000256" key="1">
    <source>
        <dbReference type="SAM" id="SignalP"/>
    </source>
</evidence>
<comment type="caution">
    <text evidence="2">The sequence shown here is derived from an EMBL/GenBank/DDBJ whole genome shotgun (WGS) entry which is preliminary data.</text>
</comment>